<keyword evidence="1 4" id="KW-0346">Stress response</keyword>
<organism evidence="4 5">
    <name type="scientific">Carex littledalei</name>
    <dbReference type="NCBI Taxonomy" id="544730"/>
    <lineage>
        <taxon>Eukaryota</taxon>
        <taxon>Viridiplantae</taxon>
        <taxon>Streptophyta</taxon>
        <taxon>Embryophyta</taxon>
        <taxon>Tracheophyta</taxon>
        <taxon>Spermatophyta</taxon>
        <taxon>Magnoliopsida</taxon>
        <taxon>Liliopsida</taxon>
        <taxon>Poales</taxon>
        <taxon>Cyperaceae</taxon>
        <taxon>Cyperoideae</taxon>
        <taxon>Cariceae</taxon>
        <taxon>Carex</taxon>
        <taxon>Carex subgen. Euthyceras</taxon>
    </lineage>
</organism>
<feature type="domain" description="SHSP" evidence="3">
    <location>
        <begin position="26"/>
        <end position="74"/>
    </location>
</feature>
<dbReference type="PANTHER" id="PTHR11527">
    <property type="entry name" value="HEAT-SHOCK PROTEIN 20 FAMILY MEMBER"/>
    <property type="match status" value="1"/>
</dbReference>
<dbReference type="AlphaFoldDB" id="A0A833QZ13"/>
<dbReference type="Proteomes" id="UP000623129">
    <property type="component" value="Unassembled WGS sequence"/>
</dbReference>
<gene>
    <name evidence="4" type="ORF">FCM35_KLT16281</name>
</gene>
<comment type="caution">
    <text evidence="4">The sequence shown here is derived from an EMBL/GenBank/DDBJ whole genome shotgun (WGS) entry which is preliminary data.</text>
</comment>
<evidence type="ECO:0000313" key="5">
    <source>
        <dbReference type="Proteomes" id="UP000623129"/>
    </source>
</evidence>
<name>A0A833QZ13_9POAL</name>
<evidence type="ECO:0000313" key="4">
    <source>
        <dbReference type="EMBL" id="KAF3338810.1"/>
    </source>
</evidence>
<sequence>MLIIRSNIPGLSFQQQLLSRHFRQRDLKADIQGVKKEEVKVEVEVEEGDVLKISGERDREKEEKNSKWHRVERSS</sequence>
<dbReference type="EMBL" id="SWLB01000004">
    <property type="protein sequence ID" value="KAF3338810.1"/>
    <property type="molecule type" value="Genomic_DNA"/>
</dbReference>
<protein>
    <submittedName>
        <fullName evidence="4">Class I heat shock protein 3</fullName>
    </submittedName>
</protein>
<dbReference type="Gene3D" id="2.60.40.790">
    <property type="match status" value="1"/>
</dbReference>
<evidence type="ECO:0000256" key="1">
    <source>
        <dbReference type="ARBA" id="ARBA00023016"/>
    </source>
</evidence>
<feature type="region of interest" description="Disordered" evidence="2">
    <location>
        <begin position="56"/>
        <end position="75"/>
    </location>
</feature>
<accession>A0A833QZ13</accession>
<dbReference type="InterPro" id="IPR031107">
    <property type="entry name" value="Small_HSP"/>
</dbReference>
<proteinExistence type="predicted"/>
<reference evidence="4" key="1">
    <citation type="submission" date="2020-01" db="EMBL/GenBank/DDBJ databases">
        <title>Genome sequence of Kobresia littledalei, the first chromosome-level genome in the family Cyperaceae.</title>
        <authorList>
            <person name="Qu G."/>
        </authorList>
    </citation>
    <scope>NUCLEOTIDE SEQUENCE</scope>
    <source>
        <strain evidence="4">C.B.Clarke</strain>
        <tissue evidence="4">Leaf</tissue>
    </source>
</reference>
<dbReference type="InterPro" id="IPR008978">
    <property type="entry name" value="HSP20-like_chaperone"/>
</dbReference>
<evidence type="ECO:0000259" key="3">
    <source>
        <dbReference type="Pfam" id="PF00011"/>
    </source>
</evidence>
<dbReference type="Pfam" id="PF00011">
    <property type="entry name" value="HSP20"/>
    <property type="match status" value="1"/>
</dbReference>
<dbReference type="SUPFAM" id="SSF49764">
    <property type="entry name" value="HSP20-like chaperones"/>
    <property type="match status" value="1"/>
</dbReference>
<keyword evidence="5" id="KW-1185">Reference proteome</keyword>
<dbReference type="InterPro" id="IPR002068">
    <property type="entry name" value="A-crystallin/Hsp20_dom"/>
</dbReference>
<evidence type="ECO:0000256" key="2">
    <source>
        <dbReference type="SAM" id="MobiDB-lite"/>
    </source>
</evidence>